<comment type="caution">
    <text evidence="2">The sequence shown here is derived from an EMBL/GenBank/DDBJ whole genome shotgun (WGS) entry which is preliminary data.</text>
</comment>
<name>A0A7W6PQL8_9HYPH</name>
<dbReference type="RefSeq" id="WP_165135827.1">
    <property type="nucleotide sequence ID" value="NZ_CP049250.1"/>
</dbReference>
<dbReference type="InterPro" id="IPR018968">
    <property type="entry name" value="Phasin"/>
</dbReference>
<accession>A0A7W6PQL8</accession>
<dbReference type="Proteomes" id="UP000519897">
    <property type="component" value="Unassembled WGS sequence"/>
</dbReference>
<dbReference type="NCBIfam" id="TIGR01841">
    <property type="entry name" value="phasin"/>
    <property type="match status" value="1"/>
</dbReference>
<feature type="domain" description="Phasin" evidence="1">
    <location>
        <begin position="6"/>
        <end position="102"/>
    </location>
</feature>
<dbReference type="InterPro" id="IPR010127">
    <property type="entry name" value="Phasin_subfam-1"/>
</dbReference>
<evidence type="ECO:0000313" key="2">
    <source>
        <dbReference type="EMBL" id="MBB4142047.1"/>
    </source>
</evidence>
<keyword evidence="3" id="KW-1185">Reference proteome</keyword>
<dbReference type="AlphaFoldDB" id="A0A7W6PQL8"/>
<evidence type="ECO:0000313" key="3">
    <source>
        <dbReference type="Proteomes" id="UP000519897"/>
    </source>
</evidence>
<proteinExistence type="predicted"/>
<sequence length="116" mass="12809">MLNIEEANRKSKEAVDGVLKSYSEVAKSWQAIATETGEFSRKYMQDATSYFEQLMGVRTIEAALELQTNFAKSSYETAVAQTSKLTELYSDLGKTLAKPFEAAASQSTSVFTKTTL</sequence>
<dbReference type="Pfam" id="PF09361">
    <property type="entry name" value="Phasin_2"/>
    <property type="match status" value="1"/>
</dbReference>
<gene>
    <name evidence="2" type="ORF">GGQ72_000546</name>
</gene>
<organism evidence="2 3">
    <name type="scientific">Rhizobium rhizoryzae</name>
    <dbReference type="NCBI Taxonomy" id="451876"/>
    <lineage>
        <taxon>Bacteria</taxon>
        <taxon>Pseudomonadati</taxon>
        <taxon>Pseudomonadota</taxon>
        <taxon>Alphaproteobacteria</taxon>
        <taxon>Hyphomicrobiales</taxon>
        <taxon>Rhizobiaceae</taxon>
        <taxon>Rhizobium/Agrobacterium group</taxon>
        <taxon>Rhizobium</taxon>
    </lineage>
</organism>
<evidence type="ECO:0000259" key="1">
    <source>
        <dbReference type="Pfam" id="PF09361"/>
    </source>
</evidence>
<protein>
    <submittedName>
        <fullName evidence="2">Phasin family protein</fullName>
    </submittedName>
</protein>
<dbReference type="EMBL" id="JACIEC010000001">
    <property type="protein sequence ID" value="MBB4142047.1"/>
    <property type="molecule type" value="Genomic_DNA"/>
</dbReference>
<reference evidence="2 3" key="1">
    <citation type="submission" date="2020-08" db="EMBL/GenBank/DDBJ databases">
        <title>Genomic Encyclopedia of Type Strains, Phase IV (KMG-IV): sequencing the most valuable type-strain genomes for metagenomic binning, comparative biology and taxonomic classification.</title>
        <authorList>
            <person name="Goeker M."/>
        </authorList>
    </citation>
    <scope>NUCLEOTIDE SEQUENCE [LARGE SCALE GENOMIC DNA]</scope>
    <source>
        <strain evidence="2 3">DSM 29514</strain>
    </source>
</reference>